<feature type="compositionally biased region" description="Basic and acidic residues" evidence="2">
    <location>
        <begin position="174"/>
        <end position="195"/>
    </location>
</feature>
<dbReference type="OrthoDB" id="3248421at2759"/>
<accession>A0A165ICW1</accession>
<proteinExistence type="predicted"/>
<protein>
    <submittedName>
        <fullName evidence="3">Uncharacterized protein</fullName>
    </submittedName>
</protein>
<feature type="coiled-coil region" evidence="1">
    <location>
        <begin position="616"/>
        <end position="646"/>
    </location>
</feature>
<organism evidence="3 4">
    <name type="scientific">Laetiporus sulphureus 93-53</name>
    <dbReference type="NCBI Taxonomy" id="1314785"/>
    <lineage>
        <taxon>Eukaryota</taxon>
        <taxon>Fungi</taxon>
        <taxon>Dikarya</taxon>
        <taxon>Basidiomycota</taxon>
        <taxon>Agaricomycotina</taxon>
        <taxon>Agaricomycetes</taxon>
        <taxon>Polyporales</taxon>
        <taxon>Laetiporus</taxon>
    </lineage>
</organism>
<dbReference type="RefSeq" id="XP_040770416.1">
    <property type="nucleotide sequence ID" value="XM_040911822.1"/>
</dbReference>
<keyword evidence="1" id="KW-0175">Coiled coil</keyword>
<feature type="compositionally biased region" description="Low complexity" evidence="2">
    <location>
        <begin position="581"/>
        <end position="600"/>
    </location>
</feature>
<name>A0A165ICW1_9APHY</name>
<reference evidence="3 4" key="1">
    <citation type="journal article" date="2016" name="Mol. Biol. Evol.">
        <title>Comparative Genomics of Early-Diverging Mushroom-Forming Fungi Provides Insights into the Origins of Lignocellulose Decay Capabilities.</title>
        <authorList>
            <person name="Nagy L.G."/>
            <person name="Riley R."/>
            <person name="Tritt A."/>
            <person name="Adam C."/>
            <person name="Daum C."/>
            <person name="Floudas D."/>
            <person name="Sun H."/>
            <person name="Yadav J.S."/>
            <person name="Pangilinan J."/>
            <person name="Larsson K.H."/>
            <person name="Matsuura K."/>
            <person name="Barry K."/>
            <person name="Labutti K."/>
            <person name="Kuo R."/>
            <person name="Ohm R.A."/>
            <person name="Bhattacharya S.S."/>
            <person name="Shirouzu T."/>
            <person name="Yoshinaga Y."/>
            <person name="Martin F.M."/>
            <person name="Grigoriev I.V."/>
            <person name="Hibbett D.S."/>
        </authorList>
    </citation>
    <scope>NUCLEOTIDE SEQUENCE [LARGE SCALE GENOMIC DNA]</scope>
    <source>
        <strain evidence="3 4">93-53</strain>
    </source>
</reference>
<evidence type="ECO:0000256" key="1">
    <source>
        <dbReference type="SAM" id="Coils"/>
    </source>
</evidence>
<feature type="region of interest" description="Disordered" evidence="2">
    <location>
        <begin position="103"/>
        <end position="273"/>
    </location>
</feature>
<dbReference type="Proteomes" id="UP000076871">
    <property type="component" value="Unassembled WGS sequence"/>
</dbReference>
<dbReference type="AlphaFoldDB" id="A0A165ICW1"/>
<keyword evidence="4" id="KW-1185">Reference proteome</keyword>
<evidence type="ECO:0000313" key="3">
    <source>
        <dbReference type="EMBL" id="KZT12906.1"/>
    </source>
</evidence>
<feature type="region of interest" description="Disordered" evidence="2">
    <location>
        <begin position="581"/>
        <end position="604"/>
    </location>
</feature>
<dbReference type="EMBL" id="KV427605">
    <property type="protein sequence ID" value="KZT12906.1"/>
    <property type="molecule type" value="Genomic_DNA"/>
</dbReference>
<evidence type="ECO:0000256" key="2">
    <source>
        <dbReference type="SAM" id="MobiDB-lite"/>
    </source>
</evidence>
<sequence length="678" mass="74423">MSYGVRFPGGASPVMHPQMFPPSSPQPQAAQIQPGAITYTTSVAPDGQIIYNPFKAVPASYQTPQGIISGIQWVPVEATQVIPAGAVPASADIVASLNRGQVAPNGDALRDWQREEEKRRRKENEHREREEKGLRKAREKDARHAERERERQRERRPSTGFNGPYPTYNSVTTDLERRFQDVGVDSREREFERDHPRSRRGSYNGERPPGYQPASGGPQYATGPGGYPTPAPSSYASNPPPPYGNPAYSTSATPYARPGAYPPSPRLGDAARSASPFQPLPVGVQRPVSPYIVPSTALRPVSPYARPAGAVRSVSPYNPTGNVRPVSPYALPAGAVRPVSPYNPAGMARPVSPYQNPVPRPVSPYQSGNIQIRASSRPGPAAYPPGHVMEGQRLRPSLSRAGSPAPGAPPFAGAAAAYNAGYGAAPRTYPEAGGSPRMPLVPSEQQQQMLSAPEGFSRPPNLAQPYTHFEMMKIQDMDDFLENIPRMPLVLVPHDVYHEDWIRFMQDLALSWSGRLPVPQYHADGRPPKRTTLSADLIDLWNASFFLKRGIEVVLYKGRERRSGRAAGTVDLHLPGFDTYDSVSSPSDSDSSSSSGSSDSPIDERYRYGAYGGVYGRQIEGQVAELREAQRRLREKKAERKMRKREKKRKAKLRALEKRYSLYLACTSSREGGLTPQL</sequence>
<evidence type="ECO:0000313" key="4">
    <source>
        <dbReference type="Proteomes" id="UP000076871"/>
    </source>
</evidence>
<gene>
    <name evidence="3" type="ORF">LAESUDRAFT_753942</name>
</gene>
<dbReference type="GeneID" id="63828850"/>
<dbReference type="InParanoid" id="A0A165ICW1"/>
<feature type="compositionally biased region" description="Basic and acidic residues" evidence="2">
    <location>
        <begin position="108"/>
        <end position="157"/>
    </location>
</feature>
<dbReference type="STRING" id="1314785.A0A165ICW1"/>